<dbReference type="GO" id="GO:0000978">
    <property type="term" value="F:RNA polymerase II cis-regulatory region sequence-specific DNA binding"/>
    <property type="evidence" value="ECO:0007669"/>
    <property type="project" value="TreeGrafter"/>
</dbReference>
<dbReference type="Gene3D" id="1.10.30.10">
    <property type="entry name" value="High mobility group box domain"/>
    <property type="match status" value="1"/>
</dbReference>
<feature type="region of interest" description="Disordered" evidence="7">
    <location>
        <begin position="430"/>
        <end position="454"/>
    </location>
</feature>
<keyword evidence="11" id="KW-1185">Reference proteome</keyword>
<dbReference type="SUPFAM" id="SSF47095">
    <property type="entry name" value="HMG-box"/>
    <property type="match status" value="1"/>
</dbReference>
<dbReference type="GO" id="GO:0045944">
    <property type="term" value="P:positive regulation of transcription by RNA polymerase II"/>
    <property type="evidence" value="ECO:0007669"/>
    <property type="project" value="UniProtKB-ARBA"/>
</dbReference>
<protein>
    <recommendedName>
        <fullName evidence="12">HMG box domain-containing protein</fullName>
    </recommendedName>
</protein>
<evidence type="ECO:0000313" key="10">
    <source>
        <dbReference type="EMBL" id="KAA0148730.1"/>
    </source>
</evidence>
<keyword evidence="4" id="KW-0862">Zinc</keyword>
<feature type="domain" description="C2H2-type" evidence="9">
    <location>
        <begin position="1867"/>
        <end position="1897"/>
    </location>
</feature>
<dbReference type="SUPFAM" id="SSF57667">
    <property type="entry name" value="beta-beta-alpha zinc fingers"/>
    <property type="match status" value="2"/>
</dbReference>
<dbReference type="PANTHER" id="PTHR19818">
    <property type="entry name" value="ZINC FINGER PROTEIN ZIC AND GLI"/>
    <property type="match status" value="1"/>
</dbReference>
<feature type="region of interest" description="Disordered" evidence="7">
    <location>
        <begin position="1739"/>
        <end position="1838"/>
    </location>
</feature>
<feature type="compositionally biased region" description="Gly residues" evidence="7">
    <location>
        <begin position="839"/>
        <end position="872"/>
    </location>
</feature>
<feature type="compositionally biased region" description="Low complexity" evidence="7">
    <location>
        <begin position="1056"/>
        <end position="1067"/>
    </location>
</feature>
<keyword evidence="6" id="KW-0238">DNA-binding</keyword>
<feature type="compositionally biased region" description="Polar residues" evidence="7">
    <location>
        <begin position="1598"/>
        <end position="1608"/>
    </location>
</feature>
<dbReference type="GO" id="GO:0005634">
    <property type="term" value="C:nucleus"/>
    <property type="evidence" value="ECO:0007669"/>
    <property type="project" value="UniProtKB-UniRule"/>
</dbReference>
<feature type="compositionally biased region" description="Basic residues" evidence="7">
    <location>
        <begin position="815"/>
        <end position="838"/>
    </location>
</feature>
<evidence type="ECO:0000256" key="6">
    <source>
        <dbReference type="PROSITE-ProRule" id="PRU00267"/>
    </source>
</evidence>
<dbReference type="InterPro" id="IPR036910">
    <property type="entry name" value="HMG_box_dom_sf"/>
</dbReference>
<evidence type="ECO:0000256" key="1">
    <source>
        <dbReference type="ARBA" id="ARBA00022723"/>
    </source>
</evidence>
<evidence type="ECO:0008006" key="12">
    <source>
        <dbReference type="Google" id="ProtNLM"/>
    </source>
</evidence>
<comment type="caution">
    <text evidence="10">The sequence shown here is derived from an EMBL/GenBank/DDBJ whole genome shotgun (WGS) entry which is preliminary data.</text>
</comment>
<feature type="domain" description="C2H2-type" evidence="9">
    <location>
        <begin position="1837"/>
        <end position="1866"/>
    </location>
</feature>
<evidence type="ECO:0000256" key="3">
    <source>
        <dbReference type="ARBA" id="ARBA00022771"/>
    </source>
</evidence>
<feature type="region of interest" description="Disordered" evidence="7">
    <location>
        <begin position="1576"/>
        <end position="1611"/>
    </location>
</feature>
<dbReference type="InterPro" id="IPR009071">
    <property type="entry name" value="HMG_box_dom"/>
</dbReference>
<dbReference type="EMBL" id="VLTN01000050">
    <property type="protein sequence ID" value="KAA0148730.1"/>
    <property type="molecule type" value="Genomic_DNA"/>
</dbReference>
<dbReference type="FunFam" id="3.30.160.60:FF:000072">
    <property type="entry name" value="zinc finger protein 143 isoform X1"/>
    <property type="match status" value="1"/>
</dbReference>
<feature type="compositionally biased region" description="Basic and acidic residues" evidence="7">
    <location>
        <begin position="1030"/>
        <end position="1040"/>
    </location>
</feature>
<feature type="compositionally biased region" description="Acidic residues" evidence="7">
    <location>
        <begin position="1792"/>
        <end position="1809"/>
    </location>
</feature>
<feature type="compositionally biased region" description="Basic residues" evidence="7">
    <location>
        <begin position="1403"/>
        <end position="1412"/>
    </location>
</feature>
<evidence type="ECO:0000256" key="5">
    <source>
        <dbReference type="PROSITE-ProRule" id="PRU00042"/>
    </source>
</evidence>
<keyword evidence="2" id="KW-0677">Repeat</keyword>
<feature type="domain" description="C2H2-type" evidence="9">
    <location>
        <begin position="1898"/>
        <end position="1928"/>
    </location>
</feature>
<evidence type="ECO:0000259" key="8">
    <source>
        <dbReference type="PROSITE" id="PS50118"/>
    </source>
</evidence>
<organism evidence="10 11">
    <name type="scientific">Cafeteria roenbergensis</name>
    <name type="common">Marine flagellate</name>
    <dbReference type="NCBI Taxonomy" id="33653"/>
    <lineage>
        <taxon>Eukaryota</taxon>
        <taxon>Sar</taxon>
        <taxon>Stramenopiles</taxon>
        <taxon>Bigyra</taxon>
        <taxon>Opalozoa</taxon>
        <taxon>Bicosoecida</taxon>
        <taxon>Cafeteriaceae</taxon>
        <taxon>Cafeteria</taxon>
    </lineage>
</organism>
<feature type="compositionally biased region" description="Gly residues" evidence="7">
    <location>
        <begin position="1122"/>
        <end position="1132"/>
    </location>
</feature>
<feature type="region of interest" description="Disordered" evidence="7">
    <location>
        <begin position="1383"/>
        <end position="1413"/>
    </location>
</feature>
<feature type="compositionally biased region" description="Low complexity" evidence="7">
    <location>
        <begin position="215"/>
        <end position="244"/>
    </location>
</feature>
<feature type="region of interest" description="Disordered" evidence="7">
    <location>
        <begin position="796"/>
        <end position="872"/>
    </location>
</feature>
<evidence type="ECO:0000313" key="11">
    <source>
        <dbReference type="Proteomes" id="UP000323011"/>
    </source>
</evidence>
<dbReference type="Proteomes" id="UP000323011">
    <property type="component" value="Unassembled WGS sequence"/>
</dbReference>
<keyword evidence="3 5" id="KW-0863">Zinc-finger</keyword>
<feature type="compositionally biased region" description="Low complexity" evidence="7">
    <location>
        <begin position="916"/>
        <end position="926"/>
    </location>
</feature>
<sequence length="1978" mass="199713">MSDASVAGSLGQSPAGNDRPSELDPSASRAGQDDGGGSSSSGGGGGGGGGSNAPRVVDASLIRAHSAAHTLAHSLCERAHSTCAPAAAPDLPGEDGLLAALKFPLHAAMAVPVCTQVSSATGEAGATEACAVLVLFSDRHDQLQRKRGVMGPTLMAAWSLGVVVGRIAEALQRGDQPHCPPLASLRVSFADGFRGPSGQAEQLTAAGQLPSPAHSSGLTGSLAASGSRPGAGAQGQDGAPGAQGLVAPSSQASILTASDGLPPHSKHVEADSASPRGADAVAAAAASRRLARWAAFLVAVTGAESSRCFVFGRSPAVAGSEPMPVTLAATVGTNLSPAPAAAGVPAASHAEDANAGATSDAAATAATAAAAAGDVASAAAATALSSTVDETLPASADARLSALPLETARSLAASSVRPFPVQRWVDHAKFLPGPGAKPSTGGAKPGGSPPPFDGTSVAFPVLALGAPDRVPGLGSADRAGAAAVGATEAAGAHAVAVIVLTFDSPDAPTPPPASPLPAGVPSSSASAADAAASGVVPAATGASAVPGHFHSGWPADSPSSRSLLTLASLSLATLLQPEPAAGPSSHRQSVDITAPHRPSAPSPAVQGRFGARRALPLLPGQHSEAFTVLRALAGEHVAPLHCQDPESALVTTVSIVATSGDFLSTGVADALLHEAQRVSEAAVAPRGGAAGAQTADGAGNTASAVAARASAAAAAAASIGGHGADSASAGGMAAEGGAPTSLGFQLGTSGGLGAGSAVMRMLHGPGGANGSANPLLSTNSFGFGLASGNLHSLHGADDDDDGAGAGSGDEPGIAAHHHHHHHLHGHGHGHPHLHHHHGSGGGMHMGLLQGGAGGGGGGAGRGGGNGGGPVMGVGAGPTASRLLLAGEDVSMAAQSLASLASEDDPARSSSRGGGHSSAHGLLGRSLPAVTGPAYFRHGHGHGHGHGHEGASSGAMSSLHASLLQGHGGQSFGGNMAALVAGPHFAGGGSSSGFASHGVPASAGVGLSGVGLSQYGAPAGRAPGPLPDPFMGDHHSREDRAPKRRRSGGHAGEFDGMADMSAAAPASDPHGDSAGGAAGNRPRSRAREPAKTELATSGGLGRRTDRVGWGDELESRTAPSADKGGGGGGGGRRGSSYGVPLRKGKWPPEEAAYVELVKRTFEEGLLPLPEGVTLRAMLAVQLHCAPMRITKKFAGDTSLGKRMYRRNPDSLQPQEWKERSDERLRLIEDLRARLTDKLQRGSAPFVLDDVVENGIGSPAYMARLAPASAYAGVQLGAKLRLPPGYTRLVFRDAEEDASTGGAGVAEDFSPLPSEIARLLAIGPSDRPNVAAGQSSSGLASLNPGGLIRGPGGALDLGSSGQFLAGHSMGTLPRMHRRPAAAETALPPLHSDNQRAMAKGAAGTKTKRARKPGPKRAATAFFIFSGKQRAAIKADHPEWGVTDVSKELGRQWRELSDDEKIPYNELAAEDKARYAREKAEFDAKGSPAEDDEDADERLPFVASIDTILRTVGLLPCSVLLPLKPPPPRPPVRAVALGSMAPGVAVPKIPISQTSRPSEGDANNAAHLLLALSQQLPAAGSPVEAPSRGFEPLPSAGTYRSFPSQTSSETDGYQLRHVSSAEYGRRTVGADGAQGLGPLNTVGSVLSLGPRPSAHFGSLDRDSLAALKLPGNYGDSARHMTLQFRGSSRPFAYHDLGAPAYVQHHRRSESSGQFASINVPQPGQLRSTAAAARLAEAVWAPAADGSAAELGTRPGKRQRDDSEPLPSAQRLVRASAPWTAAAAAKTESAAVAPEDVSDASEEHDDDDTDGDFESMAKRRRPARSRAQSGGARRRRSSKDHACTYPGCTKVFKSNSDLAAHKRTHTGEKPLKCKYEGCDAAFAHSSNRRQHERSKHEKVKRYHCRFPGCKKEYAHPTSRNDHEAVKHRNERPYKCDRCGADFTARANLSRHKSGGDCKAPAATPALPSTTVGSEAKPQLSTS</sequence>
<feature type="compositionally biased region" description="Low complexity" evidence="7">
    <location>
        <begin position="1771"/>
        <end position="1791"/>
    </location>
</feature>
<dbReference type="PROSITE" id="PS50157">
    <property type="entry name" value="ZINC_FINGER_C2H2_2"/>
    <property type="match status" value="4"/>
</dbReference>
<evidence type="ECO:0000259" key="9">
    <source>
        <dbReference type="PROSITE" id="PS50157"/>
    </source>
</evidence>
<evidence type="ECO:0000256" key="2">
    <source>
        <dbReference type="ARBA" id="ARBA00022737"/>
    </source>
</evidence>
<name>A0A5A8C9J8_CAFRO</name>
<dbReference type="GO" id="GO:0000981">
    <property type="term" value="F:DNA-binding transcription factor activity, RNA polymerase II-specific"/>
    <property type="evidence" value="ECO:0007669"/>
    <property type="project" value="TreeGrafter"/>
</dbReference>
<feature type="region of interest" description="Disordered" evidence="7">
    <location>
        <begin position="1"/>
        <end position="55"/>
    </location>
</feature>
<evidence type="ECO:0000256" key="7">
    <source>
        <dbReference type="SAM" id="MobiDB-lite"/>
    </source>
</evidence>
<feature type="compositionally biased region" description="Gly residues" evidence="7">
    <location>
        <begin position="33"/>
        <end position="51"/>
    </location>
</feature>
<evidence type="ECO:0000256" key="4">
    <source>
        <dbReference type="ARBA" id="ARBA00022833"/>
    </source>
</evidence>
<dbReference type="PANTHER" id="PTHR19818:SF139">
    <property type="entry name" value="PAIR-RULE PROTEIN ODD-PAIRED"/>
    <property type="match status" value="1"/>
</dbReference>
<proteinExistence type="predicted"/>
<dbReference type="Pfam" id="PF00505">
    <property type="entry name" value="HMG_box"/>
    <property type="match status" value="1"/>
</dbReference>
<dbReference type="InterPro" id="IPR013087">
    <property type="entry name" value="Znf_C2H2_type"/>
</dbReference>
<dbReference type="SMART" id="SM00355">
    <property type="entry name" value="ZnF_C2H2"/>
    <property type="match status" value="4"/>
</dbReference>
<feature type="DNA-binding region" description="HMG box" evidence="6">
    <location>
        <begin position="1412"/>
        <end position="1480"/>
    </location>
</feature>
<dbReference type="PROSITE" id="PS50118">
    <property type="entry name" value="HMG_BOX_2"/>
    <property type="match status" value="1"/>
</dbReference>
<feature type="domain" description="HMG box" evidence="8">
    <location>
        <begin position="1412"/>
        <end position="1480"/>
    </location>
</feature>
<feature type="compositionally biased region" description="Low complexity" evidence="7">
    <location>
        <begin position="1955"/>
        <end position="1966"/>
    </location>
</feature>
<accession>A0A5A8C9J8</accession>
<gene>
    <name evidence="10" type="ORF">FNF29_06512</name>
</gene>
<dbReference type="SMART" id="SM00398">
    <property type="entry name" value="HMG"/>
    <property type="match status" value="1"/>
</dbReference>
<keyword evidence="6" id="KW-0539">Nucleus</keyword>
<feature type="region of interest" description="Disordered" evidence="7">
    <location>
        <begin position="1015"/>
        <end position="1142"/>
    </location>
</feature>
<feature type="region of interest" description="Disordered" evidence="7">
    <location>
        <begin position="897"/>
        <end position="956"/>
    </location>
</feature>
<dbReference type="PROSITE" id="PS00028">
    <property type="entry name" value="ZINC_FINGER_C2H2_1"/>
    <property type="match status" value="3"/>
</dbReference>
<feature type="region of interest" description="Disordered" evidence="7">
    <location>
        <begin position="200"/>
        <end position="276"/>
    </location>
</feature>
<feature type="compositionally biased region" description="Basic and acidic residues" evidence="7">
    <location>
        <begin position="1101"/>
        <end position="1114"/>
    </location>
</feature>
<dbReference type="InterPro" id="IPR050329">
    <property type="entry name" value="GLI_C2H2-zinc-finger"/>
</dbReference>
<reference evidence="10 11" key="1">
    <citation type="submission" date="2019-07" db="EMBL/GenBank/DDBJ databases">
        <title>Genomes of Cafeteria roenbergensis.</title>
        <authorList>
            <person name="Fischer M.G."/>
            <person name="Hackl T."/>
            <person name="Roman M."/>
        </authorList>
    </citation>
    <scope>NUCLEOTIDE SEQUENCE [LARGE SCALE GENOMIC DNA]</scope>
    <source>
        <strain evidence="10 11">BVI</strain>
    </source>
</reference>
<dbReference type="Gene3D" id="3.30.160.60">
    <property type="entry name" value="Classic Zinc Finger"/>
    <property type="match status" value="3"/>
</dbReference>
<dbReference type="Pfam" id="PF00096">
    <property type="entry name" value="zf-C2H2"/>
    <property type="match status" value="1"/>
</dbReference>
<dbReference type="PRINTS" id="PR00886">
    <property type="entry name" value="HIGHMOBLTY12"/>
</dbReference>
<dbReference type="GO" id="GO:0008270">
    <property type="term" value="F:zinc ion binding"/>
    <property type="evidence" value="ECO:0007669"/>
    <property type="project" value="UniProtKB-KW"/>
</dbReference>
<feature type="domain" description="C2H2-type" evidence="9">
    <location>
        <begin position="1929"/>
        <end position="1956"/>
    </location>
</feature>
<dbReference type="InterPro" id="IPR036236">
    <property type="entry name" value="Znf_C2H2_sf"/>
</dbReference>
<feature type="region of interest" description="Disordered" evidence="7">
    <location>
        <begin position="577"/>
        <end position="606"/>
    </location>
</feature>
<feature type="region of interest" description="Disordered" evidence="7">
    <location>
        <begin position="1945"/>
        <end position="1978"/>
    </location>
</feature>
<keyword evidence="1" id="KW-0479">Metal-binding</keyword>